<proteinExistence type="predicted"/>
<protein>
    <submittedName>
        <fullName evidence="2">Uncharacterized protein</fullName>
    </submittedName>
</protein>
<dbReference type="Pfam" id="PF09713">
    <property type="entry name" value="A_thal_3526"/>
    <property type="match status" value="1"/>
</dbReference>
<dbReference type="RefSeq" id="XP_027099772.2">
    <property type="nucleotide sequence ID" value="XM_027243971.2"/>
</dbReference>
<dbReference type="PANTHER" id="PTHR31871:SF5">
    <property type="entry name" value="TRANSMEMBRANE PROTEIN"/>
    <property type="match status" value="1"/>
</dbReference>
<reference evidence="1" key="1">
    <citation type="journal article" date="2025" name="Foods">
        <title>Unveiling the Microbial Signatures of Arabica Coffee Cherries: Insights into Ripeness Specific Diversity, Functional Traits, and Implications for Quality and Safety.</title>
        <authorList>
            <consortium name="RefSeq"/>
            <person name="Tenea G.N."/>
            <person name="Cifuentes V."/>
            <person name="Reyes P."/>
            <person name="Cevallos-Vallejos M."/>
        </authorList>
    </citation>
    <scope>NUCLEOTIDE SEQUENCE [LARGE SCALE GENOMIC DNA]</scope>
</reference>
<evidence type="ECO:0000313" key="1">
    <source>
        <dbReference type="Proteomes" id="UP001652660"/>
    </source>
</evidence>
<dbReference type="AlphaFoldDB" id="A0A6P6VCS3"/>
<gene>
    <name evidence="2" type="primary">LOC113719005</name>
</gene>
<dbReference type="InterPro" id="IPR006476">
    <property type="entry name" value="CHP01589_pln"/>
</dbReference>
<accession>A0A6P6VCS3</accession>
<keyword evidence="1" id="KW-1185">Reference proteome</keyword>
<dbReference type="Proteomes" id="UP001652660">
    <property type="component" value="Chromosome 11e"/>
</dbReference>
<dbReference type="GeneID" id="113719005"/>
<reference evidence="2" key="2">
    <citation type="submission" date="2025-08" db="UniProtKB">
        <authorList>
            <consortium name="RefSeq"/>
        </authorList>
    </citation>
    <scope>IDENTIFICATION</scope>
    <source>
        <tissue evidence="2">Leaves</tissue>
    </source>
</reference>
<name>A0A6P6VCS3_COFAR</name>
<evidence type="ECO:0000313" key="2">
    <source>
        <dbReference type="RefSeq" id="XP_027099772.2"/>
    </source>
</evidence>
<dbReference type="PANTHER" id="PTHR31871">
    <property type="entry name" value="OS02G0137100 PROTEIN"/>
    <property type="match status" value="1"/>
</dbReference>
<sequence length="106" mass="12768">MNPHHHTSPCLHCHPHSYIRMVHSLIERCLMLRMDRDQCIKALAKHARIQPQITLTVWRELMKENKEFFQAYLYAISPRPLIIRMVRFSDGGVHKIPRFGRRKLWK</sequence>
<organism evidence="1 2">
    <name type="scientific">Coffea arabica</name>
    <name type="common">Arabian coffee</name>
    <dbReference type="NCBI Taxonomy" id="13443"/>
    <lineage>
        <taxon>Eukaryota</taxon>
        <taxon>Viridiplantae</taxon>
        <taxon>Streptophyta</taxon>
        <taxon>Embryophyta</taxon>
        <taxon>Tracheophyta</taxon>
        <taxon>Spermatophyta</taxon>
        <taxon>Magnoliopsida</taxon>
        <taxon>eudicotyledons</taxon>
        <taxon>Gunneridae</taxon>
        <taxon>Pentapetalae</taxon>
        <taxon>asterids</taxon>
        <taxon>lamiids</taxon>
        <taxon>Gentianales</taxon>
        <taxon>Rubiaceae</taxon>
        <taxon>Ixoroideae</taxon>
        <taxon>Gardenieae complex</taxon>
        <taxon>Bertiereae - Coffeeae clade</taxon>
        <taxon>Coffeeae</taxon>
        <taxon>Coffea</taxon>
    </lineage>
</organism>
<dbReference type="NCBIfam" id="TIGR01589">
    <property type="entry name" value="A_thal_3526"/>
    <property type="match status" value="1"/>
</dbReference>